<evidence type="ECO:0000313" key="2">
    <source>
        <dbReference type="Proteomes" id="UP000789702"/>
    </source>
</evidence>
<comment type="caution">
    <text evidence="1">The sequence shown here is derived from an EMBL/GenBank/DDBJ whole genome shotgun (WGS) entry which is preliminary data.</text>
</comment>
<feature type="non-terminal residue" evidence="1">
    <location>
        <position position="1"/>
    </location>
</feature>
<evidence type="ECO:0000313" key="1">
    <source>
        <dbReference type="EMBL" id="CAG8682052.1"/>
    </source>
</evidence>
<accession>A0ACA9NXD1</accession>
<name>A0ACA9NXD1_9GLOM</name>
<feature type="non-terminal residue" evidence="1">
    <location>
        <position position="62"/>
    </location>
</feature>
<proteinExistence type="predicted"/>
<keyword evidence="2" id="KW-1185">Reference proteome</keyword>
<dbReference type="EMBL" id="CAJVPU010021639">
    <property type="protein sequence ID" value="CAG8682052.1"/>
    <property type="molecule type" value="Genomic_DNA"/>
</dbReference>
<reference evidence="1" key="1">
    <citation type="submission" date="2021-06" db="EMBL/GenBank/DDBJ databases">
        <authorList>
            <person name="Kallberg Y."/>
            <person name="Tangrot J."/>
            <person name="Rosling A."/>
        </authorList>
    </citation>
    <scope>NUCLEOTIDE SEQUENCE</scope>
    <source>
        <strain evidence="1">IL203A</strain>
    </source>
</reference>
<gene>
    <name evidence="1" type="ORF">DHETER_LOCUS10705</name>
</gene>
<sequence length="62" mass="6919">VPQIVIINLNCVISGRNPENKTFTIEISDDKKFELLKHMVKKCLAPLFDSISSTQITLCLSA</sequence>
<protein>
    <submittedName>
        <fullName evidence="1">4196_t:CDS:1</fullName>
    </submittedName>
</protein>
<organism evidence="1 2">
    <name type="scientific">Dentiscutata heterogama</name>
    <dbReference type="NCBI Taxonomy" id="1316150"/>
    <lineage>
        <taxon>Eukaryota</taxon>
        <taxon>Fungi</taxon>
        <taxon>Fungi incertae sedis</taxon>
        <taxon>Mucoromycota</taxon>
        <taxon>Glomeromycotina</taxon>
        <taxon>Glomeromycetes</taxon>
        <taxon>Diversisporales</taxon>
        <taxon>Gigasporaceae</taxon>
        <taxon>Dentiscutata</taxon>
    </lineage>
</organism>
<dbReference type="Proteomes" id="UP000789702">
    <property type="component" value="Unassembled WGS sequence"/>
</dbReference>